<dbReference type="SMART" id="SM00856">
    <property type="entry name" value="PMEI"/>
    <property type="match status" value="1"/>
</dbReference>
<dbReference type="SUPFAM" id="SSF101148">
    <property type="entry name" value="Plant invertase/pectin methylesterase inhibitor"/>
    <property type="match status" value="1"/>
</dbReference>
<protein>
    <recommendedName>
        <fullName evidence="2">Pectinesterase inhibitor domain-containing protein</fullName>
    </recommendedName>
</protein>
<feature type="chain" id="PRO_5043912710" description="Pectinesterase inhibitor domain-containing protein" evidence="1">
    <location>
        <begin position="17"/>
        <end position="154"/>
    </location>
</feature>
<sequence length="154" mass="17540">MSKFFLFFVFFVLADAETTSKGIRRWCSTVPHPEPCNYFMGRDAGRFDPKTLEDFRAMTIQAAMERAVELKSHVEKLGSKGKSRRKKIVLKDCENLIDSTIVQLNSTLHSIKTNSSFTESDANMAQLSADEHRNLPVRFRRAESLEIQHPDSVG</sequence>
<reference evidence="3" key="2">
    <citation type="journal article" date="2024" name="Plant">
        <title>Genomic evolution and insights into agronomic trait innovations of Sesamum species.</title>
        <authorList>
            <person name="Miao H."/>
            <person name="Wang L."/>
            <person name="Qu L."/>
            <person name="Liu H."/>
            <person name="Sun Y."/>
            <person name="Le M."/>
            <person name="Wang Q."/>
            <person name="Wei S."/>
            <person name="Zheng Y."/>
            <person name="Lin W."/>
            <person name="Duan Y."/>
            <person name="Cao H."/>
            <person name="Xiong S."/>
            <person name="Wang X."/>
            <person name="Wei L."/>
            <person name="Li C."/>
            <person name="Ma Q."/>
            <person name="Ju M."/>
            <person name="Zhao R."/>
            <person name="Li G."/>
            <person name="Mu C."/>
            <person name="Tian Q."/>
            <person name="Mei H."/>
            <person name="Zhang T."/>
            <person name="Gao T."/>
            <person name="Zhang H."/>
        </authorList>
    </citation>
    <scope>NUCLEOTIDE SEQUENCE</scope>
    <source>
        <strain evidence="3">KEN1</strain>
    </source>
</reference>
<dbReference type="InterPro" id="IPR006501">
    <property type="entry name" value="Pectinesterase_inhib_dom"/>
</dbReference>
<name>A0AAW2T8S7_9LAMI</name>
<dbReference type="NCBIfam" id="TIGR01614">
    <property type="entry name" value="PME_inhib"/>
    <property type="match status" value="1"/>
</dbReference>
<comment type="caution">
    <text evidence="3">The sequence shown here is derived from an EMBL/GenBank/DDBJ whole genome shotgun (WGS) entry which is preliminary data.</text>
</comment>
<feature type="domain" description="Pectinesterase inhibitor" evidence="2">
    <location>
        <begin position="18"/>
        <end position="147"/>
    </location>
</feature>
<accession>A0AAW2T8S7</accession>
<dbReference type="GO" id="GO:0004857">
    <property type="term" value="F:enzyme inhibitor activity"/>
    <property type="evidence" value="ECO:0007669"/>
    <property type="project" value="InterPro"/>
</dbReference>
<proteinExistence type="predicted"/>
<gene>
    <name evidence="3" type="ORF">Slati_4118600</name>
</gene>
<evidence type="ECO:0000313" key="3">
    <source>
        <dbReference type="EMBL" id="KAL0400887.1"/>
    </source>
</evidence>
<dbReference type="Pfam" id="PF04043">
    <property type="entry name" value="PMEI"/>
    <property type="match status" value="1"/>
</dbReference>
<dbReference type="Gene3D" id="1.20.140.40">
    <property type="entry name" value="Invertase/pectin methylesterase inhibitor family protein"/>
    <property type="match status" value="1"/>
</dbReference>
<dbReference type="AlphaFoldDB" id="A0AAW2T8S7"/>
<organism evidence="3">
    <name type="scientific">Sesamum latifolium</name>
    <dbReference type="NCBI Taxonomy" id="2727402"/>
    <lineage>
        <taxon>Eukaryota</taxon>
        <taxon>Viridiplantae</taxon>
        <taxon>Streptophyta</taxon>
        <taxon>Embryophyta</taxon>
        <taxon>Tracheophyta</taxon>
        <taxon>Spermatophyta</taxon>
        <taxon>Magnoliopsida</taxon>
        <taxon>eudicotyledons</taxon>
        <taxon>Gunneridae</taxon>
        <taxon>Pentapetalae</taxon>
        <taxon>asterids</taxon>
        <taxon>lamiids</taxon>
        <taxon>Lamiales</taxon>
        <taxon>Pedaliaceae</taxon>
        <taxon>Sesamum</taxon>
    </lineage>
</organism>
<reference evidence="3" key="1">
    <citation type="submission" date="2020-06" db="EMBL/GenBank/DDBJ databases">
        <authorList>
            <person name="Li T."/>
            <person name="Hu X."/>
            <person name="Zhang T."/>
            <person name="Song X."/>
            <person name="Zhang H."/>
            <person name="Dai N."/>
            <person name="Sheng W."/>
            <person name="Hou X."/>
            <person name="Wei L."/>
        </authorList>
    </citation>
    <scope>NUCLEOTIDE SEQUENCE</scope>
    <source>
        <strain evidence="3">KEN1</strain>
        <tissue evidence="3">Leaf</tissue>
    </source>
</reference>
<keyword evidence="1" id="KW-0732">Signal</keyword>
<feature type="signal peptide" evidence="1">
    <location>
        <begin position="1"/>
        <end position="16"/>
    </location>
</feature>
<evidence type="ECO:0000256" key="1">
    <source>
        <dbReference type="SAM" id="SignalP"/>
    </source>
</evidence>
<dbReference type="EMBL" id="JACGWN010000015">
    <property type="protein sequence ID" value="KAL0400887.1"/>
    <property type="molecule type" value="Genomic_DNA"/>
</dbReference>
<evidence type="ECO:0000259" key="2">
    <source>
        <dbReference type="SMART" id="SM00856"/>
    </source>
</evidence>
<dbReference type="InterPro" id="IPR035513">
    <property type="entry name" value="Invertase/methylesterase_inhib"/>
</dbReference>